<dbReference type="RefSeq" id="WP_014183206.1">
    <property type="nucleotide sequence ID" value="NC_016584.1"/>
</dbReference>
<accession>G7W5F3</accession>
<keyword evidence="3" id="KW-1185">Reference proteome</keyword>
<evidence type="ECO:0000313" key="3">
    <source>
        <dbReference type="Proteomes" id="UP000006346"/>
    </source>
</evidence>
<keyword evidence="1" id="KW-0175">Coiled coil</keyword>
<gene>
    <name evidence="2" type="ordered locus">Desor_0692</name>
</gene>
<reference evidence="2 3" key="2">
    <citation type="journal article" date="2012" name="J. Bacteriol.">
        <title>Complete genome sequences of Desulfosporosinus orientis DSM765T, Desulfosporosinus youngiae DSM17734T, Desulfosporosinus meridiei DSM13257T, and Desulfosporosinus acidiphilus DSM22704T.</title>
        <authorList>
            <person name="Pester M."/>
            <person name="Brambilla E."/>
            <person name="Alazard D."/>
            <person name="Rattei T."/>
            <person name="Weinmaier T."/>
            <person name="Han J."/>
            <person name="Lucas S."/>
            <person name="Lapidus A."/>
            <person name="Cheng J.F."/>
            <person name="Goodwin L."/>
            <person name="Pitluck S."/>
            <person name="Peters L."/>
            <person name="Ovchinnikova G."/>
            <person name="Teshima H."/>
            <person name="Detter J.C."/>
            <person name="Han C.S."/>
            <person name="Tapia R."/>
            <person name="Land M.L."/>
            <person name="Hauser L."/>
            <person name="Kyrpides N.C."/>
            <person name="Ivanova N.N."/>
            <person name="Pagani I."/>
            <person name="Huntmann M."/>
            <person name="Wei C.L."/>
            <person name="Davenport K.W."/>
            <person name="Daligault H."/>
            <person name="Chain P.S."/>
            <person name="Chen A."/>
            <person name="Mavromatis K."/>
            <person name="Markowitz V."/>
            <person name="Szeto E."/>
            <person name="Mikhailova N."/>
            <person name="Pati A."/>
            <person name="Wagner M."/>
            <person name="Woyke T."/>
            <person name="Ollivier B."/>
            <person name="Klenk H.P."/>
            <person name="Spring S."/>
            <person name="Loy A."/>
        </authorList>
    </citation>
    <scope>NUCLEOTIDE SEQUENCE [LARGE SCALE GENOMIC DNA]</scope>
    <source>
        <strain evidence="3">ATCC 19365 / DSM 765 / NCIMB 8382 / VKM B-1628</strain>
    </source>
</reference>
<dbReference type="OrthoDB" id="1799331at2"/>
<dbReference type="EMBL" id="CP003108">
    <property type="protein sequence ID" value="AET66381.1"/>
    <property type="molecule type" value="Genomic_DNA"/>
</dbReference>
<organism evidence="2 3">
    <name type="scientific">Desulfosporosinus orientis (strain ATCC 19365 / DSM 765 / NCIMB 8382 / VKM B-1628 / Singapore I)</name>
    <name type="common">Desulfotomaculum orientis</name>
    <dbReference type="NCBI Taxonomy" id="768706"/>
    <lineage>
        <taxon>Bacteria</taxon>
        <taxon>Bacillati</taxon>
        <taxon>Bacillota</taxon>
        <taxon>Clostridia</taxon>
        <taxon>Eubacteriales</taxon>
        <taxon>Desulfitobacteriaceae</taxon>
        <taxon>Desulfosporosinus</taxon>
    </lineage>
</organism>
<protein>
    <submittedName>
        <fullName evidence="2">Uncharacterized protein</fullName>
    </submittedName>
</protein>
<dbReference type="HOGENOM" id="CLU_207745_0_0_9"/>
<reference evidence="3" key="1">
    <citation type="submission" date="2011-11" db="EMBL/GenBank/DDBJ databases">
        <title>Complete sequence of Desulfosporosinus orientis DSM 765.</title>
        <authorList>
            <person name="Lucas S."/>
            <person name="Han J."/>
            <person name="Lapidus A."/>
            <person name="Cheng J.-F."/>
            <person name="Goodwin L."/>
            <person name="Pitluck S."/>
            <person name="Peters L."/>
            <person name="Ovchinnikova G."/>
            <person name="Teshima H."/>
            <person name="Detter J.C."/>
            <person name="Han C."/>
            <person name="Tapia R."/>
            <person name="Land M."/>
            <person name="Hauser L."/>
            <person name="Kyrpides N."/>
            <person name="Ivanova N."/>
            <person name="Pagani I."/>
            <person name="Pester M."/>
            <person name="Spring S."/>
            <person name="Ollivier B."/>
            <person name="Rattei T."/>
            <person name="Klenk H.-P."/>
            <person name="Wagner M."/>
            <person name="Loy A."/>
            <person name="Woyke T."/>
        </authorList>
    </citation>
    <scope>NUCLEOTIDE SEQUENCE [LARGE SCALE GENOMIC DNA]</scope>
    <source>
        <strain evidence="3">ATCC 19365 / DSM 765 / NCIMB 8382 / VKM B-1628</strain>
    </source>
</reference>
<name>G7W5F3_DESOD</name>
<dbReference type="PATRIC" id="fig|768706.3.peg.659"/>
<evidence type="ECO:0000256" key="1">
    <source>
        <dbReference type="SAM" id="Coils"/>
    </source>
</evidence>
<dbReference type="Proteomes" id="UP000006346">
    <property type="component" value="Chromosome"/>
</dbReference>
<feature type="coiled-coil region" evidence="1">
    <location>
        <begin position="9"/>
        <end position="36"/>
    </location>
</feature>
<sequence>MSHKDKATRESLASELGELKAKYSQLEKAYSELKDQALPSSPRQLDTFYHEAYIEAASELGHS</sequence>
<dbReference type="KEGG" id="dor:Desor_0692"/>
<evidence type="ECO:0000313" key="2">
    <source>
        <dbReference type="EMBL" id="AET66381.1"/>
    </source>
</evidence>
<dbReference type="AlphaFoldDB" id="G7W5F3"/>
<proteinExistence type="predicted"/>